<dbReference type="AlphaFoldDB" id="A0A6G0YKJ6"/>
<dbReference type="SUPFAM" id="SSF57424">
    <property type="entry name" value="LDL receptor-like module"/>
    <property type="match status" value="1"/>
</dbReference>
<organism evidence="4 5">
    <name type="scientific">Aphis craccivora</name>
    <name type="common">Cowpea aphid</name>
    <dbReference type="NCBI Taxonomy" id="307492"/>
    <lineage>
        <taxon>Eukaryota</taxon>
        <taxon>Metazoa</taxon>
        <taxon>Ecdysozoa</taxon>
        <taxon>Arthropoda</taxon>
        <taxon>Hexapoda</taxon>
        <taxon>Insecta</taxon>
        <taxon>Pterygota</taxon>
        <taxon>Neoptera</taxon>
        <taxon>Paraneoptera</taxon>
        <taxon>Hemiptera</taxon>
        <taxon>Sternorrhyncha</taxon>
        <taxon>Aphidomorpha</taxon>
        <taxon>Aphidoidea</taxon>
        <taxon>Aphididae</taxon>
        <taxon>Aphidini</taxon>
        <taxon>Aphis</taxon>
        <taxon>Aphis</taxon>
    </lineage>
</organism>
<evidence type="ECO:0000256" key="1">
    <source>
        <dbReference type="ARBA" id="ARBA00023157"/>
    </source>
</evidence>
<dbReference type="InterPro" id="IPR002172">
    <property type="entry name" value="LDrepeatLR_classA_rpt"/>
</dbReference>
<dbReference type="EMBL" id="VUJU01003562">
    <property type="protein sequence ID" value="KAF0757489.1"/>
    <property type="molecule type" value="Genomic_DNA"/>
</dbReference>
<feature type="signal peptide" evidence="3">
    <location>
        <begin position="1"/>
        <end position="28"/>
    </location>
</feature>
<proteinExistence type="predicted"/>
<dbReference type="PROSITE" id="PS01209">
    <property type="entry name" value="LDLRA_1"/>
    <property type="match status" value="1"/>
</dbReference>
<name>A0A6G0YKJ6_APHCR</name>
<evidence type="ECO:0000313" key="4">
    <source>
        <dbReference type="EMBL" id="KAF0757489.1"/>
    </source>
</evidence>
<dbReference type="PROSITE" id="PS50068">
    <property type="entry name" value="LDLRA_2"/>
    <property type="match status" value="1"/>
</dbReference>
<dbReference type="OrthoDB" id="10037824at2759"/>
<keyword evidence="5" id="KW-1185">Reference proteome</keyword>
<reference evidence="4 5" key="1">
    <citation type="submission" date="2019-08" db="EMBL/GenBank/DDBJ databases">
        <title>Whole genome of Aphis craccivora.</title>
        <authorList>
            <person name="Voronova N.V."/>
            <person name="Shulinski R.S."/>
            <person name="Bandarenka Y.V."/>
            <person name="Zhorov D.G."/>
            <person name="Warner D."/>
        </authorList>
    </citation>
    <scope>NUCLEOTIDE SEQUENCE [LARGE SCALE GENOMIC DNA]</scope>
    <source>
        <strain evidence="4">180601</strain>
        <tissue evidence="4">Whole Body</tissue>
    </source>
</reference>
<dbReference type="InterPro" id="IPR036055">
    <property type="entry name" value="LDL_receptor-like_sf"/>
</dbReference>
<protein>
    <submittedName>
        <fullName evidence="4">CUB domain-containing protein</fullName>
    </submittedName>
</protein>
<dbReference type="Pfam" id="PF00057">
    <property type="entry name" value="Ldl_recept_a"/>
    <property type="match status" value="1"/>
</dbReference>
<dbReference type="InterPro" id="IPR023415">
    <property type="entry name" value="LDLR_class-A_CS"/>
</dbReference>
<keyword evidence="3" id="KW-0732">Signal</keyword>
<sequence>MTTCAAAVISWLMVTLLINWTVVMPTLSCRISEFMCKSTGGCIQLDEYCDGKYDCPDRSDEPPSCTACNRTYYGEVGKSYRLSVKKIQKERPFLCHLSFTASGQEHGDFVEVRTLESIIVSLVLRICRAVKLYKIEYKLKTQNKIINNY</sequence>
<keyword evidence="1" id="KW-1015">Disulfide bond</keyword>
<gene>
    <name evidence="4" type="ORF">FWK35_00024213</name>
</gene>
<evidence type="ECO:0000256" key="3">
    <source>
        <dbReference type="SAM" id="SignalP"/>
    </source>
</evidence>
<comment type="caution">
    <text evidence="2">Lacks conserved residue(s) required for the propagation of feature annotation.</text>
</comment>
<dbReference type="Gene3D" id="4.10.400.10">
    <property type="entry name" value="Low-density Lipoprotein Receptor"/>
    <property type="match status" value="1"/>
</dbReference>
<dbReference type="Proteomes" id="UP000478052">
    <property type="component" value="Unassembled WGS sequence"/>
</dbReference>
<comment type="caution">
    <text evidence="4">The sequence shown here is derived from an EMBL/GenBank/DDBJ whole genome shotgun (WGS) entry which is preliminary data.</text>
</comment>
<dbReference type="SMART" id="SM00192">
    <property type="entry name" value="LDLa"/>
    <property type="match status" value="1"/>
</dbReference>
<evidence type="ECO:0000313" key="5">
    <source>
        <dbReference type="Proteomes" id="UP000478052"/>
    </source>
</evidence>
<feature type="chain" id="PRO_5026244412" evidence="3">
    <location>
        <begin position="29"/>
        <end position="149"/>
    </location>
</feature>
<dbReference type="CDD" id="cd00112">
    <property type="entry name" value="LDLa"/>
    <property type="match status" value="1"/>
</dbReference>
<evidence type="ECO:0000256" key="2">
    <source>
        <dbReference type="PROSITE-ProRule" id="PRU00124"/>
    </source>
</evidence>
<accession>A0A6G0YKJ6</accession>